<accession>A0ABW7VL83</accession>
<dbReference type="Pfam" id="PF13613">
    <property type="entry name" value="HTH_Tnp_4"/>
    <property type="match status" value="1"/>
</dbReference>
<dbReference type="Proteomes" id="UP001611397">
    <property type="component" value="Unassembled WGS sequence"/>
</dbReference>
<organism evidence="2 3">
    <name type="scientific">Streptomyces olivaceoviridis</name>
    <name type="common">Streptomyces corchorusii</name>
    <dbReference type="NCBI Taxonomy" id="1921"/>
    <lineage>
        <taxon>Bacteria</taxon>
        <taxon>Bacillati</taxon>
        <taxon>Actinomycetota</taxon>
        <taxon>Actinomycetes</taxon>
        <taxon>Kitasatosporales</taxon>
        <taxon>Streptomycetaceae</taxon>
        <taxon>Streptomyces</taxon>
    </lineage>
</organism>
<evidence type="ECO:0000259" key="1">
    <source>
        <dbReference type="Pfam" id="PF13613"/>
    </source>
</evidence>
<dbReference type="EMBL" id="JBIRWM010000032">
    <property type="protein sequence ID" value="MFI2162116.1"/>
    <property type="molecule type" value="Genomic_DNA"/>
</dbReference>
<evidence type="ECO:0000313" key="2">
    <source>
        <dbReference type="EMBL" id="MFI2162116.1"/>
    </source>
</evidence>
<reference evidence="2 3" key="1">
    <citation type="submission" date="2024-10" db="EMBL/GenBank/DDBJ databases">
        <title>The Natural Products Discovery Center: Release of the First 8490 Sequenced Strains for Exploring Actinobacteria Biosynthetic Diversity.</title>
        <authorList>
            <person name="Kalkreuter E."/>
            <person name="Kautsar S.A."/>
            <person name="Yang D."/>
            <person name="Bader C.D."/>
            <person name="Teijaro C.N."/>
            <person name="Fluegel L."/>
            <person name="Davis C.M."/>
            <person name="Simpson J.R."/>
            <person name="Lauterbach L."/>
            <person name="Steele A.D."/>
            <person name="Gui C."/>
            <person name="Meng S."/>
            <person name="Li G."/>
            <person name="Viehrig K."/>
            <person name="Ye F."/>
            <person name="Su P."/>
            <person name="Kiefer A.F."/>
            <person name="Nichols A."/>
            <person name="Cepeda A.J."/>
            <person name="Yan W."/>
            <person name="Fan B."/>
            <person name="Jiang Y."/>
            <person name="Adhikari A."/>
            <person name="Zheng C.-J."/>
            <person name="Schuster L."/>
            <person name="Cowan T.M."/>
            <person name="Smanski M.J."/>
            <person name="Chevrette M.G."/>
            <person name="De Carvalho L.P.S."/>
            <person name="Shen B."/>
        </authorList>
    </citation>
    <scope>NUCLEOTIDE SEQUENCE [LARGE SCALE GENOMIC DNA]</scope>
    <source>
        <strain evidence="2 3">NPDC020295</strain>
    </source>
</reference>
<dbReference type="InterPro" id="IPR027805">
    <property type="entry name" value="Transposase_HTH_dom"/>
</dbReference>
<name>A0ABW7VL83_STROI</name>
<proteinExistence type="predicted"/>
<sequence>MFTDRLLATLVHLRHGVTHAVPACWDDVNRSTITRAIGELRLLLAERACTSVPVGACGPSPAPATRAWACRLTGT</sequence>
<keyword evidence="3" id="KW-1185">Reference proteome</keyword>
<evidence type="ECO:0000313" key="3">
    <source>
        <dbReference type="Proteomes" id="UP001611397"/>
    </source>
</evidence>
<dbReference type="RefSeq" id="WP_398781457.1">
    <property type="nucleotide sequence ID" value="NZ_JBIRUT010000028.1"/>
</dbReference>
<feature type="domain" description="Transposase Helix-turn-helix" evidence="1">
    <location>
        <begin position="3"/>
        <end position="49"/>
    </location>
</feature>
<comment type="caution">
    <text evidence="2">The sequence shown here is derived from an EMBL/GenBank/DDBJ whole genome shotgun (WGS) entry which is preliminary data.</text>
</comment>
<gene>
    <name evidence="2" type="ORF">ACH49L_41885</name>
</gene>
<protein>
    <submittedName>
        <fullName evidence="2">Transposase family protein</fullName>
    </submittedName>
</protein>